<name>A0ABY2K0K6_9MICC</name>
<evidence type="ECO:0000313" key="3">
    <source>
        <dbReference type="Proteomes" id="UP000297477"/>
    </source>
</evidence>
<proteinExistence type="predicted"/>
<dbReference type="RefSeq" id="WP_135103278.1">
    <property type="nucleotide sequence ID" value="NZ_JALXRH010000058.1"/>
</dbReference>
<evidence type="ECO:0000313" key="2">
    <source>
        <dbReference type="EMBL" id="TFI00007.1"/>
    </source>
</evidence>
<evidence type="ECO:0008006" key="4">
    <source>
        <dbReference type="Google" id="ProtNLM"/>
    </source>
</evidence>
<protein>
    <recommendedName>
        <fullName evidence="4">Di-and tripeptidase</fullName>
    </recommendedName>
</protein>
<reference evidence="2 3" key="1">
    <citation type="submission" date="2019-03" db="EMBL/GenBank/DDBJ databases">
        <title>Reclassification of Micrococcus aloeverae and Micrococcus yunnanensis as later heterotypic synonyms of Micrococcus luteus.</title>
        <authorList>
            <person name="Huang C.-H."/>
        </authorList>
    </citation>
    <scope>NUCLEOTIDE SEQUENCE [LARGE SCALE GENOMIC DNA]</scope>
    <source>
        <strain evidence="2 3">BCRC 12151</strain>
    </source>
</reference>
<accession>A0ABY2K0K6</accession>
<dbReference type="EMBL" id="SPKT01000006">
    <property type="protein sequence ID" value="TFI00007.1"/>
    <property type="molecule type" value="Genomic_DNA"/>
</dbReference>
<gene>
    <name evidence="2" type="ORF">E4A49_04530</name>
</gene>
<feature type="compositionally biased region" description="Low complexity" evidence="1">
    <location>
        <begin position="291"/>
        <end position="300"/>
    </location>
</feature>
<comment type="caution">
    <text evidence="2">The sequence shown here is derived from an EMBL/GenBank/DDBJ whole genome shotgun (WGS) entry which is preliminary data.</text>
</comment>
<keyword evidence="3" id="KW-1185">Reference proteome</keyword>
<feature type="compositionally biased region" description="Basic and acidic residues" evidence="1">
    <location>
        <begin position="302"/>
        <end position="314"/>
    </location>
</feature>
<feature type="compositionally biased region" description="Basic residues" evidence="1">
    <location>
        <begin position="324"/>
        <end position="333"/>
    </location>
</feature>
<feature type="region of interest" description="Disordered" evidence="1">
    <location>
        <begin position="274"/>
        <end position="333"/>
    </location>
</feature>
<organism evidence="2 3">
    <name type="scientific">Micrococcus lylae</name>
    <dbReference type="NCBI Taxonomy" id="1273"/>
    <lineage>
        <taxon>Bacteria</taxon>
        <taxon>Bacillati</taxon>
        <taxon>Actinomycetota</taxon>
        <taxon>Actinomycetes</taxon>
        <taxon>Micrococcales</taxon>
        <taxon>Micrococcaceae</taxon>
        <taxon>Micrococcus</taxon>
    </lineage>
</organism>
<dbReference type="Proteomes" id="UP000297477">
    <property type="component" value="Unassembled WGS sequence"/>
</dbReference>
<sequence length="333" mass="34753">MAKNSTLGRLAGGKAMNVAMNSAFDKDGNPTDGFQKAVLRAIRIQRPLVLANIRRLHRRHPDETPAQIADRLNDQYLLAVTGTGAAVGGTAIIPGLGTVAALGLSAAAVVGFMETTALYAQSIAELHGISTDDPQRAEALVMAVMLSEDGRKMLRDFAAGQRGGGIVPGGTANSTGLSALMGIGAQGSMSELFFQQMKKKFMRKMLVRQGAGFLGRAVPFGVGAVIGGVGNRAMGKAVVKSAQTLFGPLPAALPGEVVHPTTDPEQDEQELKVLEEKARKELSGQVDLDGDPVASPVDAAPAEDKDKGKDEGKGEGFVAGLKGRFGRRKDKKA</sequence>
<evidence type="ECO:0000256" key="1">
    <source>
        <dbReference type="SAM" id="MobiDB-lite"/>
    </source>
</evidence>